<gene>
    <name evidence="1" type="ORF">SI7747_01000509</name>
</gene>
<keyword evidence="2" id="KW-1185">Reference proteome</keyword>
<evidence type="ECO:0000313" key="2">
    <source>
        <dbReference type="Proteomes" id="UP001189122"/>
    </source>
</evidence>
<dbReference type="Proteomes" id="UP001189122">
    <property type="component" value="Unassembled WGS sequence"/>
</dbReference>
<dbReference type="GO" id="GO:0005635">
    <property type="term" value="C:nuclear envelope"/>
    <property type="evidence" value="ECO:0007669"/>
    <property type="project" value="TreeGrafter"/>
</dbReference>
<evidence type="ECO:0000313" key="1">
    <source>
        <dbReference type="EMBL" id="CAA2614112.1"/>
    </source>
</evidence>
<dbReference type="GO" id="GO:0006606">
    <property type="term" value="P:protein import into nucleus"/>
    <property type="evidence" value="ECO:0007669"/>
    <property type="project" value="TreeGrafter"/>
</dbReference>
<dbReference type="EMBL" id="LR743588">
    <property type="protein sequence ID" value="CAA2614112.1"/>
    <property type="molecule type" value="Genomic_DNA"/>
</dbReference>
<dbReference type="Gene3D" id="1.25.10.10">
    <property type="entry name" value="Leucine-rich Repeat Variant"/>
    <property type="match status" value="1"/>
</dbReference>
<dbReference type="GO" id="GO:0005049">
    <property type="term" value="F:nuclear export signal receptor activity"/>
    <property type="evidence" value="ECO:0007669"/>
    <property type="project" value="TreeGrafter"/>
</dbReference>
<dbReference type="EMBL" id="CACRZD030000001">
    <property type="protein sequence ID" value="CAA6653919.1"/>
    <property type="molecule type" value="Genomic_DNA"/>
</dbReference>
<proteinExistence type="predicted"/>
<dbReference type="AlphaFoldDB" id="A0A7I8I8G3"/>
<dbReference type="GO" id="GO:0006611">
    <property type="term" value="P:protein export from nucleus"/>
    <property type="evidence" value="ECO:0007669"/>
    <property type="project" value="TreeGrafter"/>
</dbReference>
<sequence length="166" mass="18566">MDVEALVPEIARLLDDTLAPEERLISSATEGLVRLSERRVSARPSLLGESDGQRIAAATYLKNFTKRLMGSDNLPPEAHCKFRNQLVQAVLQSEPAVLKVLVEALHFVVVKDFVEKNIWPELVPELKIVVQKSNFISACDSEWKSINTLAILKSIVKPFQVVIYLT</sequence>
<dbReference type="GO" id="GO:0005829">
    <property type="term" value="C:cytosol"/>
    <property type="evidence" value="ECO:0007669"/>
    <property type="project" value="TreeGrafter"/>
</dbReference>
<dbReference type="InterPro" id="IPR011989">
    <property type="entry name" value="ARM-like"/>
</dbReference>
<name>A0A7I8I8G3_SPIIN</name>
<organism evidence="1">
    <name type="scientific">Spirodela intermedia</name>
    <name type="common">Intermediate duckweed</name>
    <dbReference type="NCBI Taxonomy" id="51605"/>
    <lineage>
        <taxon>Eukaryota</taxon>
        <taxon>Viridiplantae</taxon>
        <taxon>Streptophyta</taxon>
        <taxon>Embryophyta</taxon>
        <taxon>Tracheophyta</taxon>
        <taxon>Spermatophyta</taxon>
        <taxon>Magnoliopsida</taxon>
        <taxon>Liliopsida</taxon>
        <taxon>Araceae</taxon>
        <taxon>Lemnoideae</taxon>
        <taxon>Spirodela</taxon>
    </lineage>
</organism>
<dbReference type="InterPro" id="IPR016024">
    <property type="entry name" value="ARM-type_fold"/>
</dbReference>
<dbReference type="SUPFAM" id="SSF48371">
    <property type="entry name" value="ARM repeat"/>
    <property type="match status" value="1"/>
</dbReference>
<accession>A0A7I8I8G3</accession>
<dbReference type="PANTHER" id="PTHR10997">
    <property type="entry name" value="IMPORTIN-7, 8, 11"/>
    <property type="match status" value="1"/>
</dbReference>
<reference evidence="1 2" key="1">
    <citation type="submission" date="2019-12" db="EMBL/GenBank/DDBJ databases">
        <authorList>
            <person name="Scholz U."/>
            <person name="Mascher M."/>
            <person name="Fiebig A."/>
        </authorList>
    </citation>
    <scope>NUCLEOTIDE SEQUENCE</scope>
</reference>
<dbReference type="PANTHER" id="PTHR10997:SF29">
    <property type="entry name" value="ARM REPEAT SUPERFAMILY PROTEIN"/>
    <property type="match status" value="1"/>
</dbReference>
<protein>
    <submittedName>
        <fullName evidence="1">Uncharacterized protein</fullName>
    </submittedName>
</protein>